<organism evidence="2 3">
    <name type="scientific">Clostridium brassicae</name>
    <dbReference type="NCBI Taxonomy" id="2999072"/>
    <lineage>
        <taxon>Bacteria</taxon>
        <taxon>Bacillati</taxon>
        <taxon>Bacillota</taxon>
        <taxon>Clostridia</taxon>
        <taxon>Eubacteriales</taxon>
        <taxon>Clostridiaceae</taxon>
        <taxon>Clostridium</taxon>
    </lineage>
</organism>
<reference evidence="2" key="1">
    <citation type="submission" date="2022-12" db="EMBL/GenBank/DDBJ databases">
        <title>Clostridium sp. nov., isolated from industrial wastewater.</title>
        <authorList>
            <person name="Jiayan W."/>
        </authorList>
    </citation>
    <scope>NUCLEOTIDE SEQUENCE</scope>
    <source>
        <strain evidence="2">ZC22-4</strain>
    </source>
</reference>
<accession>A0ABT4D9X2</accession>
<name>A0ABT4D9X2_9CLOT</name>
<evidence type="ECO:0000313" key="2">
    <source>
        <dbReference type="EMBL" id="MCY6959113.1"/>
    </source>
</evidence>
<keyword evidence="1" id="KW-0472">Membrane</keyword>
<feature type="transmembrane region" description="Helical" evidence="1">
    <location>
        <begin position="44"/>
        <end position="67"/>
    </location>
</feature>
<keyword evidence="1" id="KW-0812">Transmembrane</keyword>
<sequence length="112" mass="12061">MSNFISSSIYSFLVAFGVILGGSFFGGIGALINNHPPLKTMIDLANSIKIWAVATALGGTFSSFQLIEEGLFRGQITSLLKQIIYILASLIGANLGVRVIKLIQKCGDIWIR</sequence>
<proteinExistence type="predicted"/>
<protein>
    <submittedName>
        <fullName evidence="2">YtrH family sporulation protein</fullName>
    </submittedName>
</protein>
<dbReference type="Pfam" id="PF14034">
    <property type="entry name" value="Spore_YtrH"/>
    <property type="match status" value="1"/>
</dbReference>
<feature type="transmembrane region" description="Helical" evidence="1">
    <location>
        <begin position="12"/>
        <end position="32"/>
    </location>
</feature>
<dbReference type="InterPro" id="IPR025689">
    <property type="entry name" value="Spore_YtrH"/>
</dbReference>
<comment type="caution">
    <text evidence="2">The sequence shown here is derived from an EMBL/GenBank/DDBJ whole genome shotgun (WGS) entry which is preliminary data.</text>
</comment>
<evidence type="ECO:0000313" key="3">
    <source>
        <dbReference type="Proteomes" id="UP001144612"/>
    </source>
</evidence>
<gene>
    <name evidence="2" type="ORF">OW729_10905</name>
</gene>
<dbReference type="EMBL" id="JAPQFJ010000010">
    <property type="protein sequence ID" value="MCY6959113.1"/>
    <property type="molecule type" value="Genomic_DNA"/>
</dbReference>
<feature type="transmembrane region" description="Helical" evidence="1">
    <location>
        <begin position="79"/>
        <end position="97"/>
    </location>
</feature>
<dbReference type="Proteomes" id="UP001144612">
    <property type="component" value="Unassembled WGS sequence"/>
</dbReference>
<dbReference type="RefSeq" id="WP_268061535.1">
    <property type="nucleotide sequence ID" value="NZ_JAPQFJ010000010.1"/>
</dbReference>
<evidence type="ECO:0000256" key="1">
    <source>
        <dbReference type="SAM" id="Phobius"/>
    </source>
</evidence>
<keyword evidence="1" id="KW-1133">Transmembrane helix</keyword>
<keyword evidence="3" id="KW-1185">Reference proteome</keyword>